<keyword evidence="2" id="KW-0540">Nuclease</keyword>
<keyword evidence="2" id="KW-0269">Exonuclease</keyword>
<dbReference type="GO" id="GO:0003676">
    <property type="term" value="F:nucleic acid binding"/>
    <property type="evidence" value="ECO:0007669"/>
    <property type="project" value="InterPro"/>
</dbReference>
<dbReference type="EMBL" id="JACAZE010000006">
    <property type="protein sequence ID" value="KAF7313829.1"/>
    <property type="molecule type" value="Genomic_DNA"/>
</dbReference>
<evidence type="ECO:0000313" key="3">
    <source>
        <dbReference type="Proteomes" id="UP000613580"/>
    </source>
</evidence>
<keyword evidence="3" id="KW-1185">Reference proteome</keyword>
<dbReference type="AlphaFoldDB" id="A0A8H6WCP0"/>
<dbReference type="OrthoDB" id="26838at2759"/>
<name>A0A8H6WCP0_MYCCL</name>
<evidence type="ECO:0000259" key="1">
    <source>
        <dbReference type="Pfam" id="PF01612"/>
    </source>
</evidence>
<dbReference type="PANTHER" id="PTHR43040">
    <property type="entry name" value="RIBONUCLEASE D"/>
    <property type="match status" value="1"/>
</dbReference>
<comment type="caution">
    <text evidence="2">The sequence shown here is derived from an EMBL/GenBank/DDBJ whole genome shotgun (WGS) entry which is preliminary data.</text>
</comment>
<dbReference type="GO" id="GO:0008408">
    <property type="term" value="F:3'-5' exonuclease activity"/>
    <property type="evidence" value="ECO:0007669"/>
    <property type="project" value="InterPro"/>
</dbReference>
<dbReference type="PANTHER" id="PTHR43040:SF1">
    <property type="entry name" value="RIBONUCLEASE D"/>
    <property type="match status" value="1"/>
</dbReference>
<dbReference type="SUPFAM" id="SSF53098">
    <property type="entry name" value="Ribonuclease H-like"/>
    <property type="match status" value="1"/>
</dbReference>
<dbReference type="GO" id="GO:0006139">
    <property type="term" value="P:nucleobase-containing compound metabolic process"/>
    <property type="evidence" value="ECO:0007669"/>
    <property type="project" value="InterPro"/>
</dbReference>
<accession>A0A8H6WCP0</accession>
<dbReference type="Proteomes" id="UP000613580">
    <property type="component" value="Unassembled WGS sequence"/>
</dbReference>
<evidence type="ECO:0000313" key="2">
    <source>
        <dbReference type="EMBL" id="KAF7313829.1"/>
    </source>
</evidence>
<dbReference type="InterPro" id="IPR012337">
    <property type="entry name" value="RNaseH-like_sf"/>
</dbReference>
<gene>
    <name evidence="2" type="ORF">HMN09_00540300</name>
</gene>
<keyword evidence="2" id="KW-0378">Hydrolase</keyword>
<reference evidence="2" key="1">
    <citation type="submission" date="2020-05" db="EMBL/GenBank/DDBJ databases">
        <title>Mycena genomes resolve the evolution of fungal bioluminescence.</title>
        <authorList>
            <person name="Tsai I.J."/>
        </authorList>
    </citation>
    <scope>NUCLEOTIDE SEQUENCE</scope>
    <source>
        <strain evidence="2">110903Hualien_Pintung</strain>
    </source>
</reference>
<dbReference type="Gene3D" id="3.30.420.10">
    <property type="entry name" value="Ribonuclease H-like superfamily/Ribonuclease H"/>
    <property type="match status" value="1"/>
</dbReference>
<dbReference type="Pfam" id="PF01612">
    <property type="entry name" value="DNA_pol_A_exo1"/>
    <property type="match status" value="1"/>
</dbReference>
<dbReference type="InterPro" id="IPR036397">
    <property type="entry name" value="RNaseH_sf"/>
</dbReference>
<sequence length="266" mass="29586">MALFASTFTASNDFVVLVDTLPTLMSCIEAISQTSSLAVDLEGIDLCRSGTLCIMQLKAKDNDTVWLVDVVALGANVFNEAASDGTTLKAILESQNITKLFYDVRNDSDALYNLFGISLANVYDLQLLELTFRATRPGSTRAPRFLTGLLRALEEHVAPTKSLAVTRRWTRIKEAGLKLFAPDKGGRYEVFAERPLAQELIEYCAQDVAFLHDLDAAMRSRVGTTTYARGNWEQRIRAESMVRVGYSRQRYYVARGPEKAIAPANW</sequence>
<proteinExistence type="predicted"/>
<dbReference type="InterPro" id="IPR002562">
    <property type="entry name" value="3'-5'_exonuclease_dom"/>
</dbReference>
<organism evidence="2 3">
    <name type="scientific">Mycena chlorophos</name>
    <name type="common">Agaric fungus</name>
    <name type="synonym">Agaricus chlorophos</name>
    <dbReference type="NCBI Taxonomy" id="658473"/>
    <lineage>
        <taxon>Eukaryota</taxon>
        <taxon>Fungi</taxon>
        <taxon>Dikarya</taxon>
        <taxon>Basidiomycota</taxon>
        <taxon>Agaricomycotina</taxon>
        <taxon>Agaricomycetes</taxon>
        <taxon>Agaricomycetidae</taxon>
        <taxon>Agaricales</taxon>
        <taxon>Marasmiineae</taxon>
        <taxon>Mycenaceae</taxon>
        <taxon>Mycena</taxon>
    </lineage>
</organism>
<protein>
    <submittedName>
        <fullName evidence="2">3'-5' exonuclease domain-containing protein</fullName>
    </submittedName>
</protein>
<feature type="domain" description="3'-5' exonuclease" evidence="1">
    <location>
        <begin position="17"/>
        <end position="221"/>
    </location>
</feature>